<feature type="domain" description="FHA" evidence="3">
    <location>
        <begin position="228"/>
        <end position="282"/>
    </location>
</feature>
<dbReference type="Proteomes" id="UP000636458">
    <property type="component" value="Unassembled WGS sequence"/>
</dbReference>
<accession>A0A934SL15</accession>
<dbReference type="PROSITE" id="PS50006">
    <property type="entry name" value="FHA_DOMAIN"/>
    <property type="match status" value="1"/>
</dbReference>
<dbReference type="AlphaFoldDB" id="A0A934SL15"/>
<gene>
    <name evidence="4" type="ORF">IV501_07725</name>
</gene>
<name>A0A934SL15_9MICO</name>
<sequence length="316" mass="33376">MPCTFCGSALPGGALFCGECGRAVAAAESVATAVVAPIAQPPAPPALVSPPPVAQPEPHERPWSESTDARCQQCGTAMGPQEIFCSECGAVSPLAARSFSQPRDTVVIERIAAATTPPVARSATPVPSSERPAVSRPLPPAPLTLPDLPAFLSGVGEPDVEEPVVEKPVAPVRPAVSVSPARDRVAPSADEEIADLEATRIVKPKRAGGERFILQFSTGESSTVQGTGLIGRNPIPEPGEYFDQLVRVIDPSRSVSKTHLEFGQDAGSFWILDRFSGNGTIVREPDTAAVRCQPDKRYRLVRGTRVEIGEQFFIVS</sequence>
<protein>
    <submittedName>
        <fullName evidence="4">FHA domain-containing protein</fullName>
    </submittedName>
</protein>
<evidence type="ECO:0000256" key="1">
    <source>
        <dbReference type="ARBA" id="ARBA00022553"/>
    </source>
</evidence>
<dbReference type="InterPro" id="IPR025874">
    <property type="entry name" value="DZR"/>
</dbReference>
<reference evidence="4" key="1">
    <citation type="submission" date="2021-01" db="EMBL/GenBank/DDBJ databases">
        <title>Lacisediminihabitans sp. nov. strain G11-30, isolated from Antarctic Soil.</title>
        <authorList>
            <person name="Li J."/>
        </authorList>
    </citation>
    <scope>NUCLEOTIDE SEQUENCE</scope>
    <source>
        <strain evidence="4">G11-30</strain>
    </source>
</reference>
<evidence type="ECO:0000313" key="5">
    <source>
        <dbReference type="Proteomes" id="UP000636458"/>
    </source>
</evidence>
<dbReference type="EMBL" id="JAEPES010000002">
    <property type="protein sequence ID" value="MBK4347518.1"/>
    <property type="molecule type" value="Genomic_DNA"/>
</dbReference>
<dbReference type="InterPro" id="IPR008984">
    <property type="entry name" value="SMAD_FHA_dom_sf"/>
</dbReference>
<evidence type="ECO:0000256" key="2">
    <source>
        <dbReference type="SAM" id="MobiDB-lite"/>
    </source>
</evidence>
<proteinExistence type="predicted"/>
<dbReference type="Pfam" id="PF12773">
    <property type="entry name" value="DZR"/>
    <property type="match status" value="1"/>
</dbReference>
<dbReference type="InterPro" id="IPR000253">
    <property type="entry name" value="FHA_dom"/>
</dbReference>
<feature type="region of interest" description="Disordered" evidence="2">
    <location>
        <begin position="46"/>
        <end position="65"/>
    </location>
</feature>
<dbReference type="RefSeq" id="WP_200555872.1">
    <property type="nucleotide sequence ID" value="NZ_JAEPES010000002.1"/>
</dbReference>
<dbReference type="SUPFAM" id="SSF49879">
    <property type="entry name" value="SMAD/FHA domain"/>
    <property type="match status" value="1"/>
</dbReference>
<evidence type="ECO:0000259" key="3">
    <source>
        <dbReference type="PROSITE" id="PS50006"/>
    </source>
</evidence>
<dbReference type="Pfam" id="PF00498">
    <property type="entry name" value="FHA"/>
    <property type="match status" value="1"/>
</dbReference>
<keyword evidence="5" id="KW-1185">Reference proteome</keyword>
<feature type="compositionally biased region" description="Pro residues" evidence="2">
    <location>
        <begin position="46"/>
        <end position="55"/>
    </location>
</feature>
<evidence type="ECO:0000313" key="4">
    <source>
        <dbReference type="EMBL" id="MBK4347518.1"/>
    </source>
</evidence>
<comment type="caution">
    <text evidence="4">The sequence shown here is derived from an EMBL/GenBank/DDBJ whole genome shotgun (WGS) entry which is preliminary data.</text>
</comment>
<organism evidence="4 5">
    <name type="scientific">Lacisediminihabitans changchengi</name>
    <dbReference type="NCBI Taxonomy" id="2787634"/>
    <lineage>
        <taxon>Bacteria</taxon>
        <taxon>Bacillati</taxon>
        <taxon>Actinomycetota</taxon>
        <taxon>Actinomycetes</taxon>
        <taxon>Micrococcales</taxon>
        <taxon>Microbacteriaceae</taxon>
        <taxon>Lacisediminihabitans</taxon>
    </lineage>
</organism>
<keyword evidence="1" id="KW-0597">Phosphoprotein</keyword>
<dbReference type="Gene3D" id="2.60.200.20">
    <property type="match status" value="1"/>
</dbReference>